<feature type="region of interest" description="Disordered" evidence="1">
    <location>
        <begin position="318"/>
        <end position="337"/>
    </location>
</feature>
<protein>
    <submittedName>
        <fullName evidence="2">Uncharacterized protein</fullName>
    </submittedName>
</protein>
<organism evidence="2 3">
    <name type="scientific">Teratosphaeria nubilosa</name>
    <dbReference type="NCBI Taxonomy" id="161662"/>
    <lineage>
        <taxon>Eukaryota</taxon>
        <taxon>Fungi</taxon>
        <taxon>Dikarya</taxon>
        <taxon>Ascomycota</taxon>
        <taxon>Pezizomycotina</taxon>
        <taxon>Dothideomycetes</taxon>
        <taxon>Dothideomycetidae</taxon>
        <taxon>Mycosphaerellales</taxon>
        <taxon>Teratosphaeriaceae</taxon>
        <taxon>Teratosphaeria</taxon>
    </lineage>
</organism>
<dbReference type="EMBL" id="ML995811">
    <property type="protein sequence ID" value="KAF2773252.1"/>
    <property type="molecule type" value="Genomic_DNA"/>
</dbReference>
<feature type="region of interest" description="Disordered" evidence="1">
    <location>
        <begin position="347"/>
        <end position="415"/>
    </location>
</feature>
<accession>A0A6G1LL13</accession>
<dbReference type="AlphaFoldDB" id="A0A6G1LL13"/>
<proteinExistence type="predicted"/>
<evidence type="ECO:0000313" key="3">
    <source>
        <dbReference type="Proteomes" id="UP000799436"/>
    </source>
</evidence>
<feature type="region of interest" description="Disordered" evidence="1">
    <location>
        <begin position="288"/>
        <end position="308"/>
    </location>
</feature>
<feature type="region of interest" description="Disordered" evidence="1">
    <location>
        <begin position="75"/>
        <end position="95"/>
    </location>
</feature>
<evidence type="ECO:0000256" key="1">
    <source>
        <dbReference type="SAM" id="MobiDB-lite"/>
    </source>
</evidence>
<keyword evidence="3" id="KW-1185">Reference proteome</keyword>
<sequence>MEGDAQYFHATLYQFGDAARHEVIKRFNASMRDPAARCTYNADEHCFSLVCPPGPIGPQADEELAEILSSYITEAQRTAEGSDEPSEITRFPESSYEVEVDDAPLRYDPSHEAEGLQPEDVPRVSRLLHVINMEGASTLRFFKLDALPQGLWERTLTPRAMTRKKYTENGSTLRSVTASDWLFNGRVGQPLPPISALEETTMLSMAPFARLEGTAELQEQPCTVTPWRFKGSAVSTSQWLQGLGQIEQDDPEQEQQNVPREFQKMMVAEQSHQNPALGRVRVPAGVADPQQDSVSEGESDGRSADAEAAETGFKSLLAGDAQSDSSEEEESLANEGVGGTKKSFMHLLRGAPPASPSSSKPQSNLRPEASQFVPPSRPAVDSPPADRLASDITPVRAPPAESSLSAGGTETGGFDDFGSYGPQWAVYRNGMLQADPRIMAEWQHEHPAPTWAPPSEMSAATIRSYQGDISRTTALPLWTNRIVQNRAARGAALVDVAVSETTRSIMPPPGLMPPVTHTTQKGRQQAQPHQPALAQLIDHETNHLYDEPDTQITRAQLPPGQPLVAASRHR</sequence>
<reference evidence="2" key="1">
    <citation type="journal article" date="2020" name="Stud. Mycol.">
        <title>101 Dothideomycetes genomes: a test case for predicting lifestyles and emergence of pathogens.</title>
        <authorList>
            <person name="Haridas S."/>
            <person name="Albert R."/>
            <person name="Binder M."/>
            <person name="Bloem J."/>
            <person name="Labutti K."/>
            <person name="Salamov A."/>
            <person name="Andreopoulos B."/>
            <person name="Baker S."/>
            <person name="Barry K."/>
            <person name="Bills G."/>
            <person name="Bluhm B."/>
            <person name="Cannon C."/>
            <person name="Castanera R."/>
            <person name="Culley D."/>
            <person name="Daum C."/>
            <person name="Ezra D."/>
            <person name="Gonzalez J."/>
            <person name="Henrissat B."/>
            <person name="Kuo A."/>
            <person name="Liang C."/>
            <person name="Lipzen A."/>
            <person name="Lutzoni F."/>
            <person name="Magnuson J."/>
            <person name="Mondo S."/>
            <person name="Nolan M."/>
            <person name="Ohm R."/>
            <person name="Pangilinan J."/>
            <person name="Park H.-J."/>
            <person name="Ramirez L."/>
            <person name="Alfaro M."/>
            <person name="Sun H."/>
            <person name="Tritt A."/>
            <person name="Yoshinaga Y."/>
            <person name="Zwiers L.-H."/>
            <person name="Turgeon B."/>
            <person name="Goodwin S."/>
            <person name="Spatafora J."/>
            <person name="Crous P."/>
            <person name="Grigoriev I."/>
        </authorList>
    </citation>
    <scope>NUCLEOTIDE SEQUENCE</scope>
    <source>
        <strain evidence="2">CBS 116005</strain>
    </source>
</reference>
<dbReference type="Proteomes" id="UP000799436">
    <property type="component" value="Unassembled WGS sequence"/>
</dbReference>
<gene>
    <name evidence="2" type="ORF">EJ03DRAFT_124682</name>
</gene>
<dbReference type="OrthoDB" id="10265971at2759"/>
<evidence type="ECO:0000313" key="2">
    <source>
        <dbReference type="EMBL" id="KAF2773252.1"/>
    </source>
</evidence>
<name>A0A6G1LL13_9PEZI</name>